<accession>A0A3S4GNU2</accession>
<dbReference type="EMBL" id="LR134155">
    <property type="protein sequence ID" value="VEA73386.1"/>
    <property type="molecule type" value="Genomic_DNA"/>
</dbReference>
<gene>
    <name evidence="1" type="ORF">NCTC9419_05015</name>
</gene>
<dbReference type="Proteomes" id="UP000271603">
    <property type="component" value="Chromosome"/>
</dbReference>
<proteinExistence type="predicted"/>
<protein>
    <submittedName>
        <fullName evidence="1">Uncharacterized protein</fullName>
    </submittedName>
</protein>
<sequence>MQVRRLVHALKKANPDHALVKQVPDYMRRAGYWKLTDCLRGAAAAPEGANNE</sequence>
<evidence type="ECO:0000313" key="1">
    <source>
        <dbReference type="EMBL" id="VEA73386.1"/>
    </source>
</evidence>
<evidence type="ECO:0000313" key="2">
    <source>
        <dbReference type="Proteomes" id="UP000271603"/>
    </source>
</evidence>
<name>A0A3S4GNU2_SERRU</name>
<dbReference type="AlphaFoldDB" id="A0A3S4GNU2"/>
<organism evidence="1 2">
    <name type="scientific">Serratia rubidaea</name>
    <name type="common">Serratia marinorubra</name>
    <dbReference type="NCBI Taxonomy" id="61652"/>
    <lineage>
        <taxon>Bacteria</taxon>
        <taxon>Pseudomonadati</taxon>
        <taxon>Pseudomonadota</taxon>
        <taxon>Gammaproteobacteria</taxon>
        <taxon>Enterobacterales</taxon>
        <taxon>Yersiniaceae</taxon>
        <taxon>Serratia</taxon>
    </lineage>
</organism>
<reference evidence="1 2" key="1">
    <citation type="submission" date="2018-12" db="EMBL/GenBank/DDBJ databases">
        <authorList>
            <consortium name="Pathogen Informatics"/>
        </authorList>
    </citation>
    <scope>NUCLEOTIDE SEQUENCE [LARGE SCALE GENOMIC DNA]</scope>
    <source>
        <strain evidence="1 2">NCTC9419</strain>
    </source>
</reference>